<gene>
    <name evidence="1" type="ORF">TVAG_016280</name>
</gene>
<dbReference type="KEGG" id="tva:4775818"/>
<evidence type="ECO:0000313" key="2">
    <source>
        <dbReference type="Proteomes" id="UP000001542"/>
    </source>
</evidence>
<dbReference type="VEuPathDB" id="TrichDB:TVAGG3_0910330"/>
<protein>
    <submittedName>
        <fullName evidence="1">Uncharacterized protein</fullName>
    </submittedName>
</protein>
<organism evidence="1 2">
    <name type="scientific">Trichomonas vaginalis (strain ATCC PRA-98 / G3)</name>
    <dbReference type="NCBI Taxonomy" id="412133"/>
    <lineage>
        <taxon>Eukaryota</taxon>
        <taxon>Metamonada</taxon>
        <taxon>Parabasalia</taxon>
        <taxon>Trichomonadida</taxon>
        <taxon>Trichomonadidae</taxon>
        <taxon>Trichomonas</taxon>
    </lineage>
</organism>
<reference evidence="1" key="1">
    <citation type="submission" date="2006-10" db="EMBL/GenBank/DDBJ databases">
        <authorList>
            <person name="Amadeo P."/>
            <person name="Zhao Q."/>
            <person name="Wortman J."/>
            <person name="Fraser-Liggett C."/>
            <person name="Carlton J."/>
        </authorList>
    </citation>
    <scope>NUCLEOTIDE SEQUENCE</scope>
    <source>
        <strain evidence="1">G3</strain>
    </source>
</reference>
<name>A2DP98_TRIV3</name>
<sequence>MNPDLENWIPDSIPTKVESLISKGDEGMLRFLKLCRVNQILNSLYFCKNLSPTIDVNTFFKVAGNQIVDAMDVYSPMQVNAVSYLINSIYDDPTAFAIVMGGLSDSPHFNYLANILVPAIFNYFSTEESLEQATTFYIALGNQLKFDKYLSFTSPLFASTLAFPFTEIAIKPIFLQIQEKNYPLELTIVKILISVSTNLAYLPQGMLYVLDFVYQHYGADCAYIFVIKAIVYPHLAIILKTTEQMHSDSKPCNPQEILSEIASCKKQWQRYFDFNPKNSRLQPLQRLFVLEQRRRISFIFSPFDIYLMTQLPIDYNAMATPLMNDQLPSNHDTPFQVQVTLGTNHKRQNGVISDDPKSEKEIFLETYLDLRVSLGQITNFIDIALKYQVRLSFCTGFTSRPQVELQFVKPVWLDSFTASHLGSTRFWRAISAIDQIETHLLATIKRKLYLIETQLTSDILILKMDFKETKYLSDEHYRNAITDISYTLDLVNVKAKFSDRFIVLVSFITKFFNFCANVNDMNDINILKLCFVIYDPIWIFRTCAIIIGFALRETKFCICCPKDIYDMLMKFTPMLIQVLTLNPSTADQFTELLTTPLL</sequence>
<evidence type="ECO:0000313" key="1">
    <source>
        <dbReference type="EMBL" id="EAY17798.1"/>
    </source>
</evidence>
<dbReference type="Proteomes" id="UP000001542">
    <property type="component" value="Unassembled WGS sequence"/>
</dbReference>
<dbReference type="InParanoid" id="A2DP98"/>
<dbReference type="RefSeq" id="XP_001329933.1">
    <property type="nucleotide sequence ID" value="XM_001329898.1"/>
</dbReference>
<proteinExistence type="predicted"/>
<reference evidence="1" key="2">
    <citation type="journal article" date="2007" name="Science">
        <title>Draft genome sequence of the sexually transmitted pathogen Trichomonas vaginalis.</title>
        <authorList>
            <person name="Carlton J.M."/>
            <person name="Hirt R.P."/>
            <person name="Silva J.C."/>
            <person name="Delcher A.L."/>
            <person name="Schatz M."/>
            <person name="Zhao Q."/>
            <person name="Wortman J.R."/>
            <person name="Bidwell S.L."/>
            <person name="Alsmark U.C.M."/>
            <person name="Besteiro S."/>
            <person name="Sicheritz-Ponten T."/>
            <person name="Noel C.J."/>
            <person name="Dacks J.B."/>
            <person name="Foster P.G."/>
            <person name="Simillion C."/>
            <person name="Van de Peer Y."/>
            <person name="Miranda-Saavedra D."/>
            <person name="Barton G.J."/>
            <person name="Westrop G.D."/>
            <person name="Mueller S."/>
            <person name="Dessi D."/>
            <person name="Fiori P.L."/>
            <person name="Ren Q."/>
            <person name="Paulsen I."/>
            <person name="Zhang H."/>
            <person name="Bastida-Corcuera F.D."/>
            <person name="Simoes-Barbosa A."/>
            <person name="Brown M.T."/>
            <person name="Hayes R.D."/>
            <person name="Mukherjee M."/>
            <person name="Okumura C.Y."/>
            <person name="Schneider R."/>
            <person name="Smith A.J."/>
            <person name="Vanacova S."/>
            <person name="Villalvazo M."/>
            <person name="Haas B.J."/>
            <person name="Pertea M."/>
            <person name="Feldblyum T.V."/>
            <person name="Utterback T.R."/>
            <person name="Shu C.L."/>
            <person name="Osoegawa K."/>
            <person name="de Jong P.J."/>
            <person name="Hrdy I."/>
            <person name="Horvathova L."/>
            <person name="Zubacova Z."/>
            <person name="Dolezal P."/>
            <person name="Malik S.B."/>
            <person name="Logsdon J.M. Jr."/>
            <person name="Henze K."/>
            <person name="Gupta A."/>
            <person name="Wang C.C."/>
            <person name="Dunne R.L."/>
            <person name="Upcroft J.A."/>
            <person name="Upcroft P."/>
            <person name="White O."/>
            <person name="Salzberg S.L."/>
            <person name="Tang P."/>
            <person name="Chiu C.-H."/>
            <person name="Lee Y.-S."/>
            <person name="Embley T.M."/>
            <person name="Coombs G.H."/>
            <person name="Mottram J.C."/>
            <person name="Tachezy J."/>
            <person name="Fraser-Liggett C.M."/>
            <person name="Johnson P.J."/>
        </authorList>
    </citation>
    <scope>NUCLEOTIDE SEQUENCE [LARGE SCALE GENOMIC DNA]</scope>
    <source>
        <strain evidence="1">G3</strain>
    </source>
</reference>
<accession>A2DP98</accession>
<dbReference type="EMBL" id="DS113226">
    <property type="protein sequence ID" value="EAY17798.1"/>
    <property type="molecule type" value="Genomic_DNA"/>
</dbReference>
<dbReference type="AlphaFoldDB" id="A2DP98"/>
<dbReference type="VEuPathDB" id="TrichDB:TVAG_016280"/>
<keyword evidence="2" id="KW-1185">Reference proteome</keyword>